<evidence type="ECO:0000313" key="4">
    <source>
        <dbReference type="Proteomes" id="UP000541426"/>
    </source>
</evidence>
<proteinExistence type="predicted"/>
<dbReference type="Gene3D" id="3.90.420.10">
    <property type="entry name" value="Oxidoreductase, molybdopterin-binding domain"/>
    <property type="match status" value="1"/>
</dbReference>
<organism evidence="3 4">
    <name type="scientific">Sagittula marina</name>
    <dbReference type="NCBI Taxonomy" id="943940"/>
    <lineage>
        <taxon>Bacteria</taxon>
        <taxon>Pseudomonadati</taxon>
        <taxon>Pseudomonadota</taxon>
        <taxon>Alphaproteobacteria</taxon>
        <taxon>Rhodobacterales</taxon>
        <taxon>Roseobacteraceae</taxon>
        <taxon>Sagittula</taxon>
    </lineage>
</organism>
<reference evidence="3 4" key="1">
    <citation type="submission" date="2020-08" db="EMBL/GenBank/DDBJ databases">
        <title>Genomic Encyclopedia of Type Strains, Phase IV (KMG-IV): sequencing the most valuable type-strain genomes for metagenomic binning, comparative biology and taxonomic classification.</title>
        <authorList>
            <person name="Goeker M."/>
        </authorList>
    </citation>
    <scope>NUCLEOTIDE SEQUENCE [LARGE SCALE GENOMIC DNA]</scope>
    <source>
        <strain evidence="3 4">DSM 102235</strain>
    </source>
</reference>
<feature type="chain" id="PRO_5030891886" description="Oxidoreductase molybdopterin-binding domain-containing protein" evidence="1">
    <location>
        <begin position="23"/>
        <end position="171"/>
    </location>
</feature>
<dbReference type="AlphaFoldDB" id="A0A7W6DQC6"/>
<feature type="signal peptide" evidence="1">
    <location>
        <begin position="1"/>
        <end position="22"/>
    </location>
</feature>
<comment type="caution">
    <text evidence="3">The sequence shown here is derived from an EMBL/GenBank/DDBJ whole genome shotgun (WGS) entry which is preliminary data.</text>
</comment>
<protein>
    <recommendedName>
        <fullName evidence="2">Oxidoreductase molybdopterin-binding domain-containing protein</fullName>
    </recommendedName>
</protein>
<dbReference type="Proteomes" id="UP000541426">
    <property type="component" value="Unassembled WGS sequence"/>
</dbReference>
<dbReference type="InterPro" id="IPR000572">
    <property type="entry name" value="OxRdtase_Mopterin-bd_dom"/>
</dbReference>
<keyword evidence="1" id="KW-0732">Signal</keyword>
<name>A0A7W6DQC6_9RHOB</name>
<gene>
    <name evidence="3" type="ORF">GGQ68_003366</name>
</gene>
<dbReference type="SUPFAM" id="SSF56524">
    <property type="entry name" value="Oxidoreductase molybdopterin-binding domain"/>
    <property type="match status" value="1"/>
</dbReference>
<dbReference type="RefSeq" id="WP_343055959.1">
    <property type="nucleotide sequence ID" value="NZ_BAABBZ010000019.1"/>
</dbReference>
<sequence>MRKTFVSLIKTFLLIAALNAPASAEELPKPTGPVLLTVRGDISVTNNGETAEFDRDMLFALGATELTTSTIWTEGPQTFTGVTLKALAERLDIRGNQLQAVAVNDYAVDIPFSDAEDDAALLAIDRNGQPMKVRDKGPIWLIFPFDQDRKYRSEVYHSRSVWQLVAINVLP</sequence>
<dbReference type="InterPro" id="IPR036374">
    <property type="entry name" value="OxRdtase_Mopterin-bd_sf"/>
</dbReference>
<evidence type="ECO:0000259" key="2">
    <source>
        <dbReference type="Pfam" id="PF00174"/>
    </source>
</evidence>
<evidence type="ECO:0000313" key="3">
    <source>
        <dbReference type="EMBL" id="MBB3987022.1"/>
    </source>
</evidence>
<dbReference type="Pfam" id="PF00174">
    <property type="entry name" value="Oxidored_molyb"/>
    <property type="match status" value="1"/>
</dbReference>
<evidence type="ECO:0000256" key="1">
    <source>
        <dbReference type="SAM" id="SignalP"/>
    </source>
</evidence>
<keyword evidence="4" id="KW-1185">Reference proteome</keyword>
<dbReference type="EMBL" id="JACIEJ010000008">
    <property type="protein sequence ID" value="MBB3987022.1"/>
    <property type="molecule type" value="Genomic_DNA"/>
</dbReference>
<accession>A0A7W6DQC6</accession>
<feature type="domain" description="Oxidoreductase molybdopterin-binding" evidence="2">
    <location>
        <begin position="75"/>
        <end position="144"/>
    </location>
</feature>